<accession>A0ABP5FT87</accession>
<dbReference type="EMBL" id="BAAAMN010000014">
    <property type="protein sequence ID" value="GAA2031143.1"/>
    <property type="molecule type" value="Genomic_DNA"/>
</dbReference>
<keyword evidence="3" id="KW-1185">Reference proteome</keyword>
<feature type="transmembrane region" description="Helical" evidence="1">
    <location>
        <begin position="14"/>
        <end position="32"/>
    </location>
</feature>
<evidence type="ECO:0000313" key="2">
    <source>
        <dbReference type="EMBL" id="GAA2031143.1"/>
    </source>
</evidence>
<name>A0ABP5FT87_9MICC</name>
<organism evidence="2 3">
    <name type="scientific">Yaniella flava</name>
    <dbReference type="NCBI Taxonomy" id="287930"/>
    <lineage>
        <taxon>Bacteria</taxon>
        <taxon>Bacillati</taxon>
        <taxon>Actinomycetota</taxon>
        <taxon>Actinomycetes</taxon>
        <taxon>Micrococcales</taxon>
        <taxon>Micrococcaceae</taxon>
        <taxon>Yaniella</taxon>
    </lineage>
</organism>
<dbReference type="Proteomes" id="UP001501461">
    <property type="component" value="Unassembled WGS sequence"/>
</dbReference>
<protein>
    <submittedName>
        <fullName evidence="2">Uncharacterized protein</fullName>
    </submittedName>
</protein>
<comment type="caution">
    <text evidence="2">The sequence shown here is derived from an EMBL/GenBank/DDBJ whole genome shotgun (WGS) entry which is preliminary data.</text>
</comment>
<keyword evidence="1" id="KW-0812">Transmembrane</keyword>
<reference evidence="3" key="1">
    <citation type="journal article" date="2019" name="Int. J. Syst. Evol. Microbiol.">
        <title>The Global Catalogue of Microorganisms (GCM) 10K type strain sequencing project: providing services to taxonomists for standard genome sequencing and annotation.</title>
        <authorList>
            <consortium name="The Broad Institute Genomics Platform"/>
            <consortium name="The Broad Institute Genome Sequencing Center for Infectious Disease"/>
            <person name="Wu L."/>
            <person name="Ma J."/>
        </authorList>
    </citation>
    <scope>NUCLEOTIDE SEQUENCE [LARGE SCALE GENOMIC DNA]</scope>
    <source>
        <strain evidence="3">JCM 13595</strain>
    </source>
</reference>
<dbReference type="RefSeq" id="WP_343956439.1">
    <property type="nucleotide sequence ID" value="NZ_BAAAMN010000014.1"/>
</dbReference>
<sequence length="117" mass="12544">MSLEEDLWKTMRNYGRWLLIGSLSATLLLIAISLNHPIFAALLAFFNSLGMSMLIFADGVQGNPRTATTFALSGGIIVLIASFFLREKTADTTVLAILPDPGESAPHFSGVVNCLSA</sequence>
<feature type="transmembrane region" description="Helical" evidence="1">
    <location>
        <begin position="38"/>
        <end position="57"/>
    </location>
</feature>
<keyword evidence="1" id="KW-1133">Transmembrane helix</keyword>
<evidence type="ECO:0000256" key="1">
    <source>
        <dbReference type="SAM" id="Phobius"/>
    </source>
</evidence>
<feature type="transmembrane region" description="Helical" evidence="1">
    <location>
        <begin position="69"/>
        <end position="85"/>
    </location>
</feature>
<gene>
    <name evidence="2" type="ORF">GCM10009720_09260</name>
</gene>
<evidence type="ECO:0000313" key="3">
    <source>
        <dbReference type="Proteomes" id="UP001501461"/>
    </source>
</evidence>
<keyword evidence="1" id="KW-0472">Membrane</keyword>
<proteinExistence type="predicted"/>